<feature type="transmembrane region" description="Helical" evidence="1">
    <location>
        <begin position="140"/>
        <end position="158"/>
    </location>
</feature>
<keyword evidence="1" id="KW-0560">Oxidoreductase</keyword>
<evidence type="ECO:0000256" key="1">
    <source>
        <dbReference type="RuleBase" id="RU369120"/>
    </source>
</evidence>
<dbReference type="Proteomes" id="UP000070700">
    <property type="component" value="Unassembled WGS sequence"/>
</dbReference>
<sequence length="260" mass="28245">MPDNRDPIIQRGVYGTSIVGTSLMVGLRTADIFLQYGILAKGLADPLLNYLNVSQTPNFAPAIAFGLPLQPLLILAMAAGSSIKQAYWVTCISREEMSPSSAIFVSIFNTVFNSANSILALTAAASAFTPSILTEQDKNGASILLIASTVAYFVGLAVEAISETQRKAFKDDSKNAGKLYTGGLFGLARHINYAGYTIWRAGYSFASGGWIWGSIVAAFFTYDFTNRAIPVLDEYCSERYGASWTEYKKKVPYKFLPGLF</sequence>
<dbReference type="KEGG" id="psco:LY89DRAFT_687134"/>
<accession>A0A194X0N8</accession>
<keyword evidence="1" id="KW-0752">Steroid biosynthesis</keyword>
<protein>
    <recommendedName>
        <fullName evidence="1">Delta(14)-sterol reductase</fullName>
    </recommendedName>
    <alternativeName>
        <fullName evidence="1">C-14 sterol reductase</fullName>
    </alternativeName>
    <alternativeName>
        <fullName evidence="1">Sterol C14-reductase</fullName>
    </alternativeName>
</protein>
<dbReference type="GO" id="GO:0006696">
    <property type="term" value="P:ergosterol biosynthetic process"/>
    <property type="evidence" value="ECO:0007669"/>
    <property type="project" value="TreeGrafter"/>
</dbReference>
<dbReference type="PANTHER" id="PTHR21257">
    <property type="entry name" value="DELTA(14)-STEROL REDUCTASE"/>
    <property type="match status" value="1"/>
</dbReference>
<dbReference type="OrthoDB" id="67965at2759"/>
<dbReference type="AlphaFoldDB" id="A0A194X0N8"/>
<keyword evidence="1" id="KW-0443">Lipid metabolism</keyword>
<keyword evidence="1" id="KW-1133">Transmembrane helix</keyword>
<evidence type="ECO:0000313" key="2">
    <source>
        <dbReference type="EMBL" id="KUJ13761.1"/>
    </source>
</evidence>
<evidence type="ECO:0000313" key="3">
    <source>
        <dbReference type="Proteomes" id="UP000070700"/>
    </source>
</evidence>
<feature type="transmembrane region" description="Helical" evidence="1">
    <location>
        <begin position="12"/>
        <end position="39"/>
    </location>
</feature>
<keyword evidence="1" id="KW-0753">Steroid metabolism</keyword>
<name>A0A194X0N8_MOLSC</name>
<keyword evidence="1" id="KW-0472">Membrane</keyword>
<keyword evidence="1" id="KW-0756">Sterol biosynthesis</keyword>
<dbReference type="GO" id="GO:0005789">
    <property type="term" value="C:endoplasmic reticulum membrane"/>
    <property type="evidence" value="ECO:0007669"/>
    <property type="project" value="TreeGrafter"/>
</dbReference>
<dbReference type="GeneID" id="28825160"/>
<keyword evidence="1" id="KW-0444">Lipid biosynthesis</keyword>
<dbReference type="STRING" id="149040.A0A194X0N8"/>
<keyword evidence="1" id="KW-1207">Sterol metabolism</keyword>
<dbReference type="PANTHER" id="PTHR21257:SF52">
    <property type="entry name" value="DELTA(14)-STEROL REDUCTASE TM7SF2"/>
    <property type="match status" value="1"/>
</dbReference>
<dbReference type="Pfam" id="PF06966">
    <property type="entry name" value="DUF1295"/>
    <property type="match status" value="1"/>
</dbReference>
<feature type="transmembrane region" description="Helical" evidence="1">
    <location>
        <begin position="59"/>
        <end position="80"/>
    </location>
</feature>
<feature type="transmembrane region" description="Helical" evidence="1">
    <location>
        <begin position="205"/>
        <end position="222"/>
    </location>
</feature>
<dbReference type="Gene3D" id="1.20.120.1630">
    <property type="match status" value="1"/>
</dbReference>
<gene>
    <name evidence="2" type="ORF">LY89DRAFT_687134</name>
</gene>
<comment type="caution">
    <text evidence="1">Lacks conserved residue(s) required for the propagation of feature annotation.</text>
</comment>
<keyword evidence="3" id="KW-1185">Reference proteome</keyword>
<organism evidence="2 3">
    <name type="scientific">Mollisia scopiformis</name>
    <name type="common">Conifer needle endophyte fungus</name>
    <name type="synonym">Phialocephala scopiformis</name>
    <dbReference type="NCBI Taxonomy" id="149040"/>
    <lineage>
        <taxon>Eukaryota</taxon>
        <taxon>Fungi</taxon>
        <taxon>Dikarya</taxon>
        <taxon>Ascomycota</taxon>
        <taxon>Pezizomycotina</taxon>
        <taxon>Leotiomycetes</taxon>
        <taxon>Helotiales</taxon>
        <taxon>Mollisiaceae</taxon>
        <taxon>Mollisia</taxon>
    </lineage>
</organism>
<dbReference type="GO" id="GO:0050613">
    <property type="term" value="F:Delta14-sterol reductase activity"/>
    <property type="evidence" value="ECO:0007669"/>
    <property type="project" value="TreeGrafter"/>
</dbReference>
<dbReference type="InParanoid" id="A0A194X0N8"/>
<dbReference type="InterPro" id="IPR010721">
    <property type="entry name" value="UstE-like"/>
</dbReference>
<comment type="similarity">
    <text evidence="1">Belongs to the ERG4/ERG24 family.</text>
</comment>
<proteinExistence type="inferred from homology"/>
<feature type="transmembrane region" description="Helical" evidence="1">
    <location>
        <begin position="101"/>
        <end position="128"/>
    </location>
</feature>
<dbReference type="RefSeq" id="XP_018068116.1">
    <property type="nucleotide sequence ID" value="XM_018215434.1"/>
</dbReference>
<dbReference type="EMBL" id="KQ947421">
    <property type="protein sequence ID" value="KUJ13761.1"/>
    <property type="molecule type" value="Genomic_DNA"/>
</dbReference>
<reference evidence="2 3" key="1">
    <citation type="submission" date="2015-10" db="EMBL/GenBank/DDBJ databases">
        <title>Full genome of DAOMC 229536 Phialocephala scopiformis, a fungal endophyte of spruce producing the potent anti-insectan compound rugulosin.</title>
        <authorList>
            <consortium name="DOE Joint Genome Institute"/>
            <person name="Walker A.K."/>
            <person name="Frasz S.L."/>
            <person name="Seifert K.A."/>
            <person name="Miller J.D."/>
            <person name="Mondo S.J."/>
            <person name="Labutti K."/>
            <person name="Lipzen A."/>
            <person name="Dockter R."/>
            <person name="Kennedy M."/>
            <person name="Grigoriev I.V."/>
            <person name="Spatafora J.W."/>
        </authorList>
    </citation>
    <scope>NUCLEOTIDE SEQUENCE [LARGE SCALE GENOMIC DNA]</scope>
    <source>
        <strain evidence="2 3">CBS 120377</strain>
    </source>
</reference>
<keyword evidence="1" id="KW-0812">Transmembrane</keyword>